<evidence type="ECO:0000259" key="2">
    <source>
        <dbReference type="PROSITE" id="PS50048"/>
    </source>
</evidence>
<dbReference type="CDD" id="cd00067">
    <property type="entry name" value="GAL4"/>
    <property type="match status" value="1"/>
</dbReference>
<reference evidence="3 4" key="1">
    <citation type="submission" date="2015-04" db="EMBL/GenBank/DDBJ databases">
        <title>Complete genome sequence of Schizopora paradoxa KUC8140, a cosmopolitan wood degrader in East Asia.</title>
        <authorList>
            <consortium name="DOE Joint Genome Institute"/>
            <person name="Min B."/>
            <person name="Park H."/>
            <person name="Jang Y."/>
            <person name="Kim J.-J."/>
            <person name="Kim K.H."/>
            <person name="Pangilinan J."/>
            <person name="Lipzen A."/>
            <person name="Riley R."/>
            <person name="Grigoriev I.V."/>
            <person name="Spatafora J.W."/>
            <person name="Choi I.-G."/>
        </authorList>
    </citation>
    <scope>NUCLEOTIDE SEQUENCE [LARGE SCALE GENOMIC DNA]</scope>
    <source>
        <strain evidence="3 4">KUC8140</strain>
    </source>
</reference>
<dbReference type="EMBL" id="KQ086007">
    <property type="protein sequence ID" value="KLO11168.1"/>
    <property type="molecule type" value="Genomic_DNA"/>
</dbReference>
<gene>
    <name evidence="3" type="ORF">SCHPADRAFT_484313</name>
</gene>
<dbReference type="SUPFAM" id="SSF57701">
    <property type="entry name" value="Zn2/Cys6 DNA-binding domain"/>
    <property type="match status" value="1"/>
</dbReference>
<dbReference type="InterPro" id="IPR001138">
    <property type="entry name" value="Zn2Cys6_DnaBD"/>
</dbReference>
<sequence>MAQAYVQQDLDGSVAASSPSPSVLAPGKNKYPCISCQILRRKCDGKNGEPCSHCVKRRKECRYLTKREVGTCFISYNNEAPGAVAVGTSGATVNILQVPDPGSSEESSPALFAQGSGFDDTFSTGLAMPTDASLQVYQAQNHTHSLPFDGALYESSGSYYLHGASESEMYVTNVAGSYVNDPNPKEEDKMDAAIPDDPTDVAEVPGGATLEGEAFPSGSRPDVYTWKENTHVSNLSQYGLYSFAKMHESWSK</sequence>
<organism evidence="3 4">
    <name type="scientific">Schizopora paradoxa</name>
    <dbReference type="NCBI Taxonomy" id="27342"/>
    <lineage>
        <taxon>Eukaryota</taxon>
        <taxon>Fungi</taxon>
        <taxon>Dikarya</taxon>
        <taxon>Basidiomycota</taxon>
        <taxon>Agaricomycotina</taxon>
        <taxon>Agaricomycetes</taxon>
        <taxon>Hymenochaetales</taxon>
        <taxon>Schizoporaceae</taxon>
        <taxon>Schizopora</taxon>
    </lineage>
</organism>
<dbReference type="Proteomes" id="UP000053477">
    <property type="component" value="Unassembled WGS sequence"/>
</dbReference>
<dbReference type="PROSITE" id="PS50048">
    <property type="entry name" value="ZN2_CY6_FUNGAL_2"/>
    <property type="match status" value="1"/>
</dbReference>
<protein>
    <recommendedName>
        <fullName evidence="2">Zn(2)-C6 fungal-type domain-containing protein</fullName>
    </recommendedName>
</protein>
<feature type="region of interest" description="Disordered" evidence="1">
    <location>
        <begin position="181"/>
        <end position="200"/>
    </location>
</feature>
<dbReference type="GO" id="GO:0000981">
    <property type="term" value="F:DNA-binding transcription factor activity, RNA polymerase II-specific"/>
    <property type="evidence" value="ECO:0007669"/>
    <property type="project" value="InterPro"/>
</dbReference>
<name>A0A0H2RNX0_9AGAM</name>
<evidence type="ECO:0000313" key="4">
    <source>
        <dbReference type="Proteomes" id="UP000053477"/>
    </source>
</evidence>
<dbReference type="AlphaFoldDB" id="A0A0H2RNX0"/>
<dbReference type="InParanoid" id="A0A0H2RNX0"/>
<dbReference type="InterPro" id="IPR036864">
    <property type="entry name" value="Zn2-C6_fun-type_DNA-bd_sf"/>
</dbReference>
<evidence type="ECO:0000256" key="1">
    <source>
        <dbReference type="SAM" id="MobiDB-lite"/>
    </source>
</evidence>
<feature type="domain" description="Zn(2)-C6 fungal-type" evidence="2">
    <location>
        <begin position="32"/>
        <end position="63"/>
    </location>
</feature>
<dbReference type="Pfam" id="PF00172">
    <property type="entry name" value="Zn_clus"/>
    <property type="match status" value="1"/>
</dbReference>
<evidence type="ECO:0000313" key="3">
    <source>
        <dbReference type="EMBL" id="KLO11168.1"/>
    </source>
</evidence>
<proteinExistence type="predicted"/>
<keyword evidence="4" id="KW-1185">Reference proteome</keyword>
<accession>A0A0H2RNX0</accession>
<dbReference type="GO" id="GO:0008270">
    <property type="term" value="F:zinc ion binding"/>
    <property type="evidence" value="ECO:0007669"/>
    <property type="project" value="InterPro"/>
</dbReference>